<evidence type="ECO:0000313" key="2">
    <source>
        <dbReference type="EMBL" id="SDI08461.1"/>
    </source>
</evidence>
<accession>A0A1G8HPN7</accession>
<sequence length="225" mass="25165">MSYESYLIRLSRYTLGLFSLAIGVTLSIKSQLGVSPVNSLPYVVSQVMNLELGLVTTLVFTVYVLMQILLLRKDFKIYNLAQILVASVFGYFVTITNHLFQWISTPQFFPGRILLLVFSILIVAFGLFQYLKAELMAQPAEGLVLGISKISRYPVATVKLYFDCTIVLLSTLISYLSFGKIVGVGIGTVISAFMIGKTLHLMHELSAQYETRKLKTVELRRNSNG</sequence>
<reference evidence="2 3" key="1">
    <citation type="submission" date="2016-10" db="EMBL/GenBank/DDBJ databases">
        <authorList>
            <person name="de Groot N.N."/>
        </authorList>
    </citation>
    <scope>NUCLEOTIDE SEQUENCE [LARGE SCALE GENOMIC DNA]</scope>
    <source>
        <strain evidence="2 3">CGMCC 1.5058</strain>
    </source>
</reference>
<feature type="transmembrane region" description="Helical" evidence="1">
    <location>
        <begin position="83"/>
        <end position="103"/>
    </location>
</feature>
<proteinExistence type="predicted"/>
<dbReference type="EMBL" id="FNDZ01000001">
    <property type="protein sequence ID" value="SDI08461.1"/>
    <property type="molecule type" value="Genomic_DNA"/>
</dbReference>
<dbReference type="AlphaFoldDB" id="A0A1G8HPN7"/>
<name>A0A1G8HPN7_9CLOT</name>
<organism evidence="2 3">
    <name type="scientific">Proteiniclasticum ruminis</name>
    <dbReference type="NCBI Taxonomy" id="398199"/>
    <lineage>
        <taxon>Bacteria</taxon>
        <taxon>Bacillati</taxon>
        <taxon>Bacillota</taxon>
        <taxon>Clostridia</taxon>
        <taxon>Eubacteriales</taxon>
        <taxon>Clostridiaceae</taxon>
        <taxon>Proteiniclasticum</taxon>
    </lineage>
</organism>
<dbReference type="Pfam" id="PF19700">
    <property type="entry name" value="DUF6198"/>
    <property type="match status" value="1"/>
</dbReference>
<evidence type="ECO:0000313" key="3">
    <source>
        <dbReference type="Proteomes" id="UP000183255"/>
    </source>
</evidence>
<evidence type="ECO:0000256" key="1">
    <source>
        <dbReference type="SAM" id="Phobius"/>
    </source>
</evidence>
<feature type="transmembrane region" description="Helical" evidence="1">
    <location>
        <begin position="109"/>
        <end position="128"/>
    </location>
</feature>
<protein>
    <submittedName>
        <fullName evidence="2">Uncharacterized membrane protein YczE</fullName>
    </submittedName>
</protein>
<feature type="transmembrane region" description="Helical" evidence="1">
    <location>
        <begin position="184"/>
        <end position="202"/>
    </location>
</feature>
<keyword evidence="1" id="KW-0812">Transmembrane</keyword>
<feature type="transmembrane region" description="Helical" evidence="1">
    <location>
        <begin position="52"/>
        <end position="71"/>
    </location>
</feature>
<keyword evidence="1" id="KW-0472">Membrane</keyword>
<gene>
    <name evidence="2" type="ORF">SAMN05421804_101651</name>
</gene>
<dbReference type="Proteomes" id="UP000183255">
    <property type="component" value="Unassembled WGS sequence"/>
</dbReference>
<dbReference type="InterPro" id="IPR038750">
    <property type="entry name" value="YczE/YyaS-like"/>
</dbReference>
<dbReference type="PANTHER" id="PTHR40078">
    <property type="entry name" value="INTEGRAL MEMBRANE PROTEIN-RELATED"/>
    <property type="match status" value="1"/>
</dbReference>
<keyword evidence="1" id="KW-1133">Transmembrane helix</keyword>
<dbReference type="RefSeq" id="WP_051651461.1">
    <property type="nucleotide sequence ID" value="NZ_FNDZ01000001.1"/>
</dbReference>
<dbReference type="PANTHER" id="PTHR40078:SF1">
    <property type="entry name" value="INTEGRAL MEMBRANE PROTEIN"/>
    <property type="match status" value="1"/>
</dbReference>
<feature type="transmembrane region" description="Helical" evidence="1">
    <location>
        <begin position="12"/>
        <end position="32"/>
    </location>
</feature>